<evidence type="ECO:0000259" key="12">
    <source>
        <dbReference type="Pfam" id="PF02737"/>
    </source>
</evidence>
<dbReference type="PANTHER" id="PTHR48075">
    <property type="entry name" value="3-HYDROXYACYL-COA DEHYDROGENASE FAMILY PROTEIN"/>
    <property type="match status" value="1"/>
</dbReference>
<evidence type="ECO:0000256" key="1">
    <source>
        <dbReference type="ARBA" id="ARBA00004496"/>
    </source>
</evidence>
<dbReference type="EMBL" id="VXIS01000274">
    <property type="protein sequence ID" value="KAA8895296.1"/>
    <property type="molecule type" value="Genomic_DNA"/>
</dbReference>
<evidence type="ECO:0000259" key="11">
    <source>
        <dbReference type="Pfam" id="PF00725"/>
    </source>
</evidence>
<dbReference type="InterPro" id="IPR006176">
    <property type="entry name" value="3-OHacyl-CoA_DH_NAD-bd"/>
</dbReference>
<dbReference type="InterPro" id="IPR006108">
    <property type="entry name" value="3HC_DH_C"/>
</dbReference>
<dbReference type="GO" id="GO:0006631">
    <property type="term" value="P:fatty acid metabolic process"/>
    <property type="evidence" value="ECO:0007669"/>
    <property type="project" value="InterPro"/>
</dbReference>
<proteinExistence type="inferred from homology"/>
<comment type="subcellular location">
    <subcellularLocation>
        <location evidence="1">Cytoplasm</location>
    </subcellularLocation>
</comment>
<evidence type="ECO:0000256" key="4">
    <source>
        <dbReference type="ARBA" id="ARBA00022490"/>
    </source>
</evidence>
<dbReference type="InterPro" id="IPR013328">
    <property type="entry name" value="6PGD_dom2"/>
</dbReference>
<keyword evidence="14" id="KW-1185">Reference proteome</keyword>
<keyword evidence="6" id="KW-0560">Oxidoreductase</keyword>
<keyword evidence="7" id="KW-0520">NAD</keyword>
<evidence type="ECO:0000256" key="10">
    <source>
        <dbReference type="PIRSR" id="PIRSR000105-1"/>
    </source>
</evidence>
<dbReference type="SUPFAM" id="SSF51735">
    <property type="entry name" value="NAD(P)-binding Rossmann-fold domains"/>
    <property type="match status" value="1"/>
</dbReference>
<organism evidence="13 14">
    <name type="scientific">Sphaerosporella brunnea</name>
    <dbReference type="NCBI Taxonomy" id="1250544"/>
    <lineage>
        <taxon>Eukaryota</taxon>
        <taxon>Fungi</taxon>
        <taxon>Dikarya</taxon>
        <taxon>Ascomycota</taxon>
        <taxon>Pezizomycotina</taxon>
        <taxon>Pezizomycetes</taxon>
        <taxon>Pezizales</taxon>
        <taxon>Pyronemataceae</taxon>
        <taxon>Sphaerosporella</taxon>
    </lineage>
</organism>
<dbReference type="SUPFAM" id="SSF48179">
    <property type="entry name" value="6-phosphogluconate dehydrogenase C-terminal domain-like"/>
    <property type="match status" value="1"/>
</dbReference>
<evidence type="ECO:0000256" key="5">
    <source>
        <dbReference type="ARBA" id="ARBA00022553"/>
    </source>
</evidence>
<evidence type="ECO:0000256" key="3">
    <source>
        <dbReference type="ARBA" id="ARBA00011738"/>
    </source>
</evidence>
<dbReference type="PIRSF" id="PIRSF000105">
    <property type="entry name" value="HCDH"/>
    <property type="match status" value="1"/>
</dbReference>
<feature type="domain" description="3-hydroxyacyl-CoA dehydrogenase NAD binding" evidence="12">
    <location>
        <begin position="7"/>
        <end position="185"/>
    </location>
</feature>
<dbReference type="EC" id="1.1.1.45" evidence="8"/>
<evidence type="ECO:0000313" key="13">
    <source>
        <dbReference type="EMBL" id="KAA8895296.1"/>
    </source>
</evidence>
<dbReference type="InterPro" id="IPR008927">
    <property type="entry name" value="6-PGluconate_DH-like_C_sf"/>
</dbReference>
<dbReference type="GO" id="GO:0005737">
    <property type="term" value="C:cytoplasm"/>
    <property type="evidence" value="ECO:0007669"/>
    <property type="project" value="UniProtKB-SubCell"/>
</dbReference>
<feature type="domain" description="3-hydroxyacyl-CoA dehydrogenase C-terminal" evidence="11">
    <location>
        <begin position="188"/>
        <end position="247"/>
    </location>
</feature>
<dbReference type="AlphaFoldDB" id="A0A5J5EK04"/>
<dbReference type="PANTHER" id="PTHR48075:SF1">
    <property type="entry name" value="LAMBDA-CRYSTALLIN HOMOLOG"/>
    <property type="match status" value="1"/>
</dbReference>
<comment type="caution">
    <text evidence="13">The sequence shown here is derived from an EMBL/GenBank/DDBJ whole genome shotgun (WGS) entry which is preliminary data.</text>
</comment>
<evidence type="ECO:0000256" key="8">
    <source>
        <dbReference type="ARBA" id="ARBA00038962"/>
    </source>
</evidence>
<gene>
    <name evidence="13" type="ORF">FN846DRAFT_343554</name>
</gene>
<dbReference type="GO" id="GO:0070403">
    <property type="term" value="F:NAD+ binding"/>
    <property type="evidence" value="ECO:0007669"/>
    <property type="project" value="InterPro"/>
</dbReference>
<dbReference type="GO" id="GO:0050104">
    <property type="term" value="F:L-gulonate 3-dehydrogenase activity"/>
    <property type="evidence" value="ECO:0007669"/>
    <property type="project" value="UniProtKB-EC"/>
</dbReference>
<protein>
    <recommendedName>
        <fullName evidence="9">L-gulonate 3-dehydrogenase</fullName>
        <ecNumber evidence="8">1.1.1.45</ecNumber>
    </recommendedName>
    <alternativeName>
        <fullName evidence="9">L-gulonate 3-dehydrogenase</fullName>
    </alternativeName>
</protein>
<comment type="similarity">
    <text evidence="2">Belongs to the 3-hydroxyacyl-CoA dehydrogenase family.</text>
</comment>
<keyword evidence="4" id="KW-0963">Cytoplasm</keyword>
<dbReference type="OrthoDB" id="2021159at2759"/>
<dbReference type="InterPro" id="IPR036291">
    <property type="entry name" value="NAD(P)-bd_dom_sf"/>
</dbReference>
<comment type="subunit">
    <text evidence="3">Homodimer.</text>
</comment>
<reference evidence="13 14" key="1">
    <citation type="submission" date="2019-09" db="EMBL/GenBank/DDBJ databases">
        <title>Draft genome of the ectomycorrhizal ascomycete Sphaerosporella brunnea.</title>
        <authorList>
            <consortium name="DOE Joint Genome Institute"/>
            <person name="Benucci G.M."/>
            <person name="Marozzi G."/>
            <person name="Antonielli L."/>
            <person name="Sanchez S."/>
            <person name="Marco P."/>
            <person name="Wang X."/>
            <person name="Falini L.B."/>
            <person name="Barry K."/>
            <person name="Haridas S."/>
            <person name="Lipzen A."/>
            <person name="Labutti K."/>
            <person name="Grigoriev I.V."/>
            <person name="Murat C."/>
            <person name="Martin F."/>
            <person name="Albertini E."/>
            <person name="Donnini D."/>
            <person name="Bonito G."/>
        </authorList>
    </citation>
    <scope>NUCLEOTIDE SEQUENCE [LARGE SCALE GENOMIC DNA]</scope>
    <source>
        <strain evidence="13 14">Sb_GMNB300</strain>
    </source>
</reference>
<dbReference type="Pfam" id="PF02737">
    <property type="entry name" value="3HCDH_N"/>
    <property type="match status" value="1"/>
</dbReference>
<evidence type="ECO:0000256" key="7">
    <source>
        <dbReference type="ARBA" id="ARBA00023027"/>
    </source>
</evidence>
<dbReference type="Gene3D" id="3.40.50.720">
    <property type="entry name" value="NAD(P)-binding Rossmann-like Domain"/>
    <property type="match status" value="1"/>
</dbReference>
<accession>A0A5J5EK04</accession>
<evidence type="ECO:0000313" key="14">
    <source>
        <dbReference type="Proteomes" id="UP000326924"/>
    </source>
</evidence>
<evidence type="ECO:0000256" key="2">
    <source>
        <dbReference type="ARBA" id="ARBA00009463"/>
    </source>
</evidence>
<dbReference type="Pfam" id="PF00725">
    <property type="entry name" value="3HCDH"/>
    <property type="match status" value="1"/>
</dbReference>
<name>A0A5J5EK04_9PEZI</name>
<sequence length="320" mass="34835">MSQPLENIALIGAGTIGLSFAALHLRSSSTCKVVLYDPRPDLDSHVLSLLPNYLPPTHESVTSLLASERLLFAPSLEEACTPSTHLVQEQGPESAEFKTDLWPKIEALVSPTCQLWTSTSGIPASVQSVGMSSPGRLLVVHPFNPPHIMPLIEVVPSPATPEALVESACEYFSRIGHRPVVIRKETTGFVANRLAFVLFREACSLVQQGVVRVEDVDKIVEASIGLRWGIKGPFASYHYGGGEGGLAGFLQNVGKTVKDVWSEGEGPIEGAWVEKVVGQTEEAYGAVTPQNYVERDIITRRVLEVIREEREAIAREETET</sequence>
<evidence type="ECO:0000256" key="6">
    <source>
        <dbReference type="ARBA" id="ARBA00023002"/>
    </source>
</evidence>
<dbReference type="Gene3D" id="1.10.1040.10">
    <property type="entry name" value="N-(1-d-carboxylethyl)-l-norvaline Dehydrogenase, domain 2"/>
    <property type="match status" value="1"/>
</dbReference>
<feature type="site" description="Important for catalytic activity" evidence="10">
    <location>
        <position position="141"/>
    </location>
</feature>
<dbReference type="InterPro" id="IPR022694">
    <property type="entry name" value="3-OHacyl-CoA_DH"/>
</dbReference>
<keyword evidence="5" id="KW-0597">Phosphoprotein</keyword>
<dbReference type="Proteomes" id="UP000326924">
    <property type="component" value="Unassembled WGS sequence"/>
</dbReference>
<evidence type="ECO:0000256" key="9">
    <source>
        <dbReference type="ARBA" id="ARBA00042709"/>
    </source>
</evidence>
<dbReference type="InParanoid" id="A0A5J5EK04"/>